<feature type="non-terminal residue" evidence="1">
    <location>
        <position position="1"/>
    </location>
</feature>
<accession>X0T4M5</accession>
<reference evidence="1" key="1">
    <citation type="journal article" date="2014" name="Front. Microbiol.">
        <title>High frequency of phylogenetically diverse reductive dehalogenase-homologous genes in deep subseafloor sedimentary metagenomes.</title>
        <authorList>
            <person name="Kawai M."/>
            <person name="Futagami T."/>
            <person name="Toyoda A."/>
            <person name="Takaki Y."/>
            <person name="Nishi S."/>
            <person name="Hori S."/>
            <person name="Arai W."/>
            <person name="Tsubouchi T."/>
            <person name="Morono Y."/>
            <person name="Uchiyama I."/>
            <person name="Ito T."/>
            <person name="Fujiyama A."/>
            <person name="Inagaki F."/>
            <person name="Takami H."/>
        </authorList>
    </citation>
    <scope>NUCLEOTIDE SEQUENCE</scope>
    <source>
        <strain evidence="1">Expedition CK06-06</strain>
    </source>
</reference>
<dbReference type="AlphaFoldDB" id="X0T4M5"/>
<gene>
    <name evidence="1" type="ORF">S01H1_04202</name>
</gene>
<organism evidence="1">
    <name type="scientific">marine sediment metagenome</name>
    <dbReference type="NCBI Taxonomy" id="412755"/>
    <lineage>
        <taxon>unclassified sequences</taxon>
        <taxon>metagenomes</taxon>
        <taxon>ecological metagenomes</taxon>
    </lineage>
</organism>
<proteinExistence type="predicted"/>
<sequence length="155" mass="17578">SRIYEETAGHPNLIQYYCLILLRQLDQTGGREISPKSLIDVYSDEGFTSHLLTSFMQNTENREKALIYALMMSAEDAGSKGFGQGDIDAVLRKGGILLPQKDIDEACNVLTLAGVIHRKGKEFYFTSPVFTKVLQQTYDLDYLFHKVKDESYDRV</sequence>
<comment type="caution">
    <text evidence="1">The sequence shown here is derived from an EMBL/GenBank/DDBJ whole genome shotgun (WGS) entry which is preliminary data.</text>
</comment>
<evidence type="ECO:0000313" key="1">
    <source>
        <dbReference type="EMBL" id="GAF83122.1"/>
    </source>
</evidence>
<protein>
    <submittedName>
        <fullName evidence="1">Uncharacterized protein</fullName>
    </submittedName>
</protein>
<name>X0T4M5_9ZZZZ</name>
<dbReference type="EMBL" id="BARS01002229">
    <property type="protein sequence ID" value="GAF83122.1"/>
    <property type="molecule type" value="Genomic_DNA"/>
</dbReference>